<accession>A0A256FNF3</accession>
<dbReference type="EMBL" id="NNRL01000151">
    <property type="protein sequence ID" value="OYR16359.1"/>
    <property type="molecule type" value="Genomic_DNA"/>
</dbReference>
<sequence length="82" mass="9596">MLALPFLPSPEQEREFRMLYHGHKAASGGCIPTEGWKISRHKADFKSYEWEVLQHLTSINFRSRKINYADSTEILYVLDRIA</sequence>
<dbReference type="Proteomes" id="UP000216478">
    <property type="component" value="Unassembled WGS sequence"/>
</dbReference>
<name>A0A256FNF3_9HYPH</name>
<comment type="caution">
    <text evidence="1">The sequence shown here is derived from an EMBL/GenBank/DDBJ whole genome shotgun (WGS) entry which is preliminary data.</text>
</comment>
<keyword evidence="2" id="KW-1185">Reference proteome</keyword>
<proteinExistence type="predicted"/>
<organism evidence="1 2">
    <name type="scientific">Brucella grignonensis</name>
    <dbReference type="NCBI Taxonomy" id="94627"/>
    <lineage>
        <taxon>Bacteria</taxon>
        <taxon>Pseudomonadati</taxon>
        <taxon>Pseudomonadota</taxon>
        <taxon>Alphaproteobacteria</taxon>
        <taxon>Hyphomicrobiales</taxon>
        <taxon>Brucellaceae</taxon>
        <taxon>Brucella/Ochrobactrum group</taxon>
        <taxon>Brucella</taxon>
    </lineage>
</organism>
<dbReference type="AlphaFoldDB" id="A0A256FNF3"/>
<evidence type="ECO:0000313" key="2">
    <source>
        <dbReference type="Proteomes" id="UP000216478"/>
    </source>
</evidence>
<protein>
    <submittedName>
        <fullName evidence="1">Uncharacterized protein</fullName>
    </submittedName>
</protein>
<evidence type="ECO:0000313" key="1">
    <source>
        <dbReference type="EMBL" id="OYR16359.1"/>
    </source>
</evidence>
<reference evidence="1 2" key="1">
    <citation type="submission" date="2017-07" db="EMBL/GenBank/DDBJ databases">
        <title>Phylogenetic study on the rhizospheric bacterium Ochrobactrum sp. A44.</title>
        <authorList>
            <person name="Krzyzanowska D.M."/>
            <person name="Ossowicki A."/>
            <person name="Rajewska M."/>
            <person name="Maciag T."/>
            <person name="Kaczynski Z."/>
            <person name="Czerwicka M."/>
            <person name="Jafra S."/>
        </authorList>
    </citation>
    <scope>NUCLEOTIDE SEQUENCE [LARGE SCALE GENOMIC DNA]</scope>
    <source>
        <strain evidence="1 2">OgA9a</strain>
    </source>
</reference>
<gene>
    <name evidence="1" type="ORF">CEV33_4368</name>
</gene>